<name>A0ABX5FUG2_9BACL</name>
<comment type="caution">
    <text evidence="2">The sequence shown here is derived from an EMBL/GenBank/DDBJ whole genome shotgun (WGS) entry which is preliminary data.</text>
</comment>
<keyword evidence="1" id="KW-0472">Membrane</keyword>
<evidence type="ECO:0000256" key="1">
    <source>
        <dbReference type="SAM" id="Phobius"/>
    </source>
</evidence>
<keyword evidence="1" id="KW-1133">Transmembrane helix</keyword>
<proteinExistence type="predicted"/>
<feature type="transmembrane region" description="Helical" evidence="1">
    <location>
        <begin position="22"/>
        <end position="39"/>
    </location>
</feature>
<reference evidence="2 3" key="1">
    <citation type="submission" date="2018-03" db="EMBL/GenBank/DDBJ databases">
        <title>Brevisbacillus phylogenomics.</title>
        <authorList>
            <person name="Dunlap C."/>
        </authorList>
    </citation>
    <scope>NUCLEOTIDE SEQUENCE [LARGE SCALE GENOMIC DNA]</scope>
    <source>
        <strain evidence="2 3">NRRL B-41110</strain>
    </source>
</reference>
<gene>
    <name evidence="2" type="ORF">C7R92_05630</name>
</gene>
<dbReference type="Proteomes" id="UP000241645">
    <property type="component" value="Unassembled WGS sequence"/>
</dbReference>
<dbReference type="EMBL" id="PXZO01000006">
    <property type="protein sequence ID" value="PSK13379.1"/>
    <property type="molecule type" value="Genomic_DNA"/>
</dbReference>
<keyword evidence="1" id="KW-0812">Transmembrane</keyword>
<organism evidence="2 3">
    <name type="scientific">Brevibacillus porteri</name>
    <dbReference type="NCBI Taxonomy" id="2126350"/>
    <lineage>
        <taxon>Bacteria</taxon>
        <taxon>Bacillati</taxon>
        <taxon>Bacillota</taxon>
        <taxon>Bacilli</taxon>
        <taxon>Bacillales</taxon>
        <taxon>Paenibacillaceae</taxon>
        <taxon>Brevibacillus</taxon>
    </lineage>
</organism>
<evidence type="ECO:0000313" key="3">
    <source>
        <dbReference type="Proteomes" id="UP000241645"/>
    </source>
</evidence>
<keyword evidence="3" id="KW-1185">Reference proteome</keyword>
<sequence length="67" mass="8058">MSSSRLYPHFVRAVSFQTCDSAFVQLVFSRCFYILLLVIQRSSKKRFSHHRLCFQKNKNRFFPHDSN</sequence>
<protein>
    <submittedName>
        <fullName evidence="2">Uncharacterized protein</fullName>
    </submittedName>
</protein>
<evidence type="ECO:0000313" key="2">
    <source>
        <dbReference type="EMBL" id="PSK13379.1"/>
    </source>
</evidence>
<accession>A0ABX5FUG2</accession>